<evidence type="ECO:0000313" key="1">
    <source>
        <dbReference type="EMBL" id="AKU94917.1"/>
    </source>
</evidence>
<dbReference type="RefSeq" id="WP_146646452.1">
    <property type="nucleotide sequence ID" value="NZ_CP012333.1"/>
</dbReference>
<dbReference type="AlphaFoldDB" id="A0A0K1PN25"/>
<evidence type="ECO:0000313" key="2">
    <source>
        <dbReference type="Proteomes" id="UP000064967"/>
    </source>
</evidence>
<reference evidence="1 2" key="1">
    <citation type="submission" date="2015-08" db="EMBL/GenBank/DDBJ databases">
        <authorList>
            <person name="Babu N.S."/>
            <person name="Beckwith C.J."/>
            <person name="Beseler K.G."/>
            <person name="Brison A."/>
            <person name="Carone J.V."/>
            <person name="Caskin T.P."/>
            <person name="Diamond M."/>
            <person name="Durham M.E."/>
            <person name="Foxe J.M."/>
            <person name="Go M."/>
            <person name="Henderson B.A."/>
            <person name="Jones I.B."/>
            <person name="McGettigan J.A."/>
            <person name="Micheletti S.J."/>
            <person name="Nasrallah M.E."/>
            <person name="Ortiz D."/>
            <person name="Piller C.R."/>
            <person name="Privatt S.R."/>
            <person name="Schneider S.L."/>
            <person name="Sharp S."/>
            <person name="Smith T.C."/>
            <person name="Stanton J.D."/>
            <person name="Ullery H.E."/>
            <person name="Wilson R.J."/>
            <person name="Serrano M.G."/>
            <person name="Buck G."/>
            <person name="Lee V."/>
            <person name="Wang Y."/>
            <person name="Carvalho R."/>
            <person name="Voegtly L."/>
            <person name="Shi R."/>
            <person name="Duckworth R."/>
            <person name="Johnson A."/>
            <person name="Loviza R."/>
            <person name="Walstead R."/>
            <person name="Shah Z."/>
            <person name="Kiflezghi M."/>
            <person name="Wade K."/>
            <person name="Ball S.L."/>
            <person name="Bradley K.W."/>
            <person name="Asai D.J."/>
            <person name="Bowman C.A."/>
            <person name="Russell D.A."/>
            <person name="Pope W.H."/>
            <person name="Jacobs-Sera D."/>
            <person name="Hendrix R.W."/>
            <person name="Hatfull G.F."/>
        </authorList>
    </citation>
    <scope>NUCLEOTIDE SEQUENCE [LARGE SCALE GENOMIC DNA]</scope>
    <source>
        <strain evidence="1 2">DSM 27648</strain>
    </source>
</reference>
<dbReference type="SUPFAM" id="SSF63829">
    <property type="entry name" value="Calcium-dependent phosphotriesterase"/>
    <property type="match status" value="1"/>
</dbReference>
<accession>A0A0K1PN25</accession>
<proteinExistence type="predicted"/>
<organism evidence="1 2">
    <name type="scientific">Labilithrix luteola</name>
    <dbReference type="NCBI Taxonomy" id="1391654"/>
    <lineage>
        <taxon>Bacteria</taxon>
        <taxon>Pseudomonadati</taxon>
        <taxon>Myxococcota</taxon>
        <taxon>Polyangia</taxon>
        <taxon>Polyangiales</taxon>
        <taxon>Labilitrichaceae</taxon>
        <taxon>Labilithrix</taxon>
    </lineage>
</organism>
<dbReference type="STRING" id="1391654.AKJ09_01581"/>
<sequence length="280" mass="28392">MIADETHVYWQNVDGQVVRAKIDSGEIETMAGGGQLSAGSPCALALASGTVYSAGDFVVHATDVHSNGDGTFGTSSEHAAEGIHTTNGLAADADQLYVAEEGATASPPSGAIIAVALTPSHPRHYVSNGLVSPSRLALDATSVYWVTGDGAVQSAPKKTSGSAVQAQTLPAIDSSQVRVVATGSGRLFIGTGISVVSTDTAGGSQRTLATDAQGLYPTAFATDGTTLWWAASATISKVATTGGSSSVVAQETDGSIVGFAANAKYVFWSNSKNEVWVAPR</sequence>
<dbReference type="KEGG" id="llu:AKJ09_01581"/>
<name>A0A0K1PN25_9BACT</name>
<dbReference type="Proteomes" id="UP000064967">
    <property type="component" value="Chromosome"/>
</dbReference>
<keyword evidence="2" id="KW-1185">Reference proteome</keyword>
<dbReference type="SUPFAM" id="SSF63825">
    <property type="entry name" value="YWTD domain"/>
    <property type="match status" value="1"/>
</dbReference>
<gene>
    <name evidence="1" type="ORF">AKJ09_01581</name>
</gene>
<dbReference type="EMBL" id="CP012333">
    <property type="protein sequence ID" value="AKU94917.1"/>
    <property type="molecule type" value="Genomic_DNA"/>
</dbReference>
<protein>
    <submittedName>
        <fullName evidence="1">Uncharacterized protein</fullName>
    </submittedName>
</protein>